<name>A0A8H3GR07_9AGAM</name>
<accession>A0A8H3GR07</accession>
<dbReference type="AlphaFoldDB" id="A0A8H3GR07"/>
<dbReference type="EMBL" id="CAJMWS010000750">
    <property type="protein sequence ID" value="CAE6461675.1"/>
    <property type="molecule type" value="Genomic_DNA"/>
</dbReference>
<feature type="region of interest" description="Disordered" evidence="1">
    <location>
        <begin position="1"/>
        <end position="33"/>
    </location>
</feature>
<gene>
    <name evidence="2" type="ORF">RDB_LOCUS160909</name>
</gene>
<feature type="compositionally biased region" description="Polar residues" evidence="1">
    <location>
        <begin position="19"/>
        <end position="33"/>
    </location>
</feature>
<feature type="compositionally biased region" description="Gly residues" evidence="1">
    <location>
        <begin position="1"/>
        <end position="16"/>
    </location>
</feature>
<protein>
    <submittedName>
        <fullName evidence="2">Uncharacterized protein</fullName>
    </submittedName>
</protein>
<comment type="caution">
    <text evidence="2">The sequence shown here is derived from an EMBL/GenBank/DDBJ whole genome shotgun (WGS) entry which is preliminary data.</text>
</comment>
<feature type="compositionally biased region" description="Basic and acidic residues" evidence="1">
    <location>
        <begin position="830"/>
        <end position="839"/>
    </location>
</feature>
<reference evidence="2" key="1">
    <citation type="submission" date="2021-01" db="EMBL/GenBank/DDBJ databases">
        <authorList>
            <person name="Kaushik A."/>
        </authorList>
    </citation>
    <scope>NUCLEOTIDE SEQUENCE</scope>
    <source>
        <strain evidence="2">AG1-1C</strain>
    </source>
</reference>
<dbReference type="Proteomes" id="UP000663846">
    <property type="component" value="Unassembled WGS sequence"/>
</dbReference>
<feature type="region of interest" description="Disordered" evidence="1">
    <location>
        <begin position="813"/>
        <end position="870"/>
    </location>
</feature>
<proteinExistence type="predicted"/>
<organism evidence="2 3">
    <name type="scientific">Rhizoctonia solani</name>
    <dbReference type="NCBI Taxonomy" id="456999"/>
    <lineage>
        <taxon>Eukaryota</taxon>
        <taxon>Fungi</taxon>
        <taxon>Dikarya</taxon>
        <taxon>Basidiomycota</taxon>
        <taxon>Agaricomycotina</taxon>
        <taxon>Agaricomycetes</taxon>
        <taxon>Cantharellales</taxon>
        <taxon>Ceratobasidiaceae</taxon>
        <taxon>Rhizoctonia</taxon>
    </lineage>
</organism>
<sequence length="870" mass="97106">MGPGVQAGVDTPGGGCSAAVQSTSPNQPVNLTPNLVSHPMTCAHTRQLRTTYREECDALPEPPAPLPSTEANTSPIQIPMQSTQKPRRNLQSIPFITPTDTFGCYWVYPSKPLTIPDSNCVPEDFCDQPHTREVADEPSSKPKLTDSIRNAIAPCPNLSTYYFLDWFWNGNNKSKATHGVNLSALDQSLAQATYEQPRTEGLKALDGWSAKTVTVPIPLVGKGKVHLPTTVPIEGMFLQAILGGIRKGFMRNDVRNFVYKPYQSYYAPPGAPPLSKPQMIMDEIYTSPAMLEVHKEVQRLDISDTKCTLPRVVGAVMLGSDALQLGDFSKNKAWVLYMWLGNLSKYERFNQARSLIYTDNKAVGNKEVEALLQPTSLVPTDNAFSRGLLPLKFNFYTMFTVDLLHEIELGMLLQSLTIVPTFCNSTIRKFSNDVAILSRLAARDFEDILQCCIPIFKGLLPKPLDTEVQQLLFTFAYWHALAKLRQHTSDSLTKLKNITTQLGDKMRALRESTADLEIFETPREFGSRQRRAAAKAQQSGLTNAVQVVRKRCELNLNTPKFHAIGHYVAMICLFGTTDSYSTQTVIPNFSIGRSKDSRTADFAIKFFIPLLKEHLLSRISGTHQPSDTHKFIIQNERLYAHATLQINYTSYDVRRQQDTINPKSTCRFIILPADTSSSAHPFLYAKVLGIYHASVRFDRRPAKRMNFLWVRWLDYDEKEPGGWDVCRLDRVFYGKCRNDLELMNAFGFVAPHHIIRAAHLIPDFECGTTTPLATLCLATTVRATGITITLVDDEGEELNMNEGEAETEEIMDLDTGCNSGAGNTTGGDPNADRGERWGENDCDTDGDDTGSDSELGNESDDGFVEELYDF</sequence>
<evidence type="ECO:0000256" key="1">
    <source>
        <dbReference type="SAM" id="MobiDB-lite"/>
    </source>
</evidence>
<evidence type="ECO:0000313" key="3">
    <source>
        <dbReference type="Proteomes" id="UP000663846"/>
    </source>
</evidence>
<evidence type="ECO:0000313" key="2">
    <source>
        <dbReference type="EMBL" id="CAE6461675.1"/>
    </source>
</evidence>
<feature type="compositionally biased region" description="Acidic residues" evidence="1">
    <location>
        <begin position="840"/>
        <end position="870"/>
    </location>
</feature>